<accession>A0A2G1VW60</accession>
<sequence>MGVQKDDKQLFYKEYGSGETLCLLHGFLENLEMWNGMLESLSQKYRVILIDLPGHGKSPLLAQDNGMKAMAHAVNDIFETLNVETVKLVGHSMGGYVALAFAEAFPQKTKGLLLLNSTPEADTAERKKMRNHAIDMAGRNYEALVSMSVANLFSAKRSSEFEQEIRQTKTEALQVTPEAYITCQRAMRERPDYSNLWKTADFKKQMILGSDDGLIDAEKMKHKFSEAEVKIDVLTGGHMLHIENFREVAGLIANF</sequence>
<feature type="domain" description="AB hydrolase-1" evidence="1">
    <location>
        <begin position="20"/>
        <end position="244"/>
    </location>
</feature>
<protein>
    <recommendedName>
        <fullName evidence="1">AB hydrolase-1 domain-containing protein</fullName>
    </recommendedName>
</protein>
<dbReference type="PRINTS" id="PR00111">
    <property type="entry name" value="ABHYDROLASE"/>
</dbReference>
<dbReference type="RefSeq" id="WP_099644556.1">
    <property type="nucleotide sequence ID" value="NZ_KZ319287.1"/>
</dbReference>
<dbReference type="InterPro" id="IPR029058">
    <property type="entry name" value="AB_hydrolase_fold"/>
</dbReference>
<evidence type="ECO:0000313" key="3">
    <source>
        <dbReference type="Proteomes" id="UP000229433"/>
    </source>
</evidence>
<reference evidence="2 3" key="1">
    <citation type="submission" date="2017-08" db="EMBL/GenBank/DDBJ databases">
        <title>The whole genome shortgun sequences of strain Leeuwenhoekiella nanhaiensis G18 from the South China Sea.</title>
        <authorList>
            <person name="Liu Q."/>
        </authorList>
    </citation>
    <scope>NUCLEOTIDE SEQUENCE [LARGE SCALE GENOMIC DNA]</scope>
    <source>
        <strain evidence="2 3">G18</strain>
    </source>
</reference>
<comment type="caution">
    <text evidence="2">The sequence shown here is derived from an EMBL/GenBank/DDBJ whole genome shotgun (WGS) entry which is preliminary data.</text>
</comment>
<dbReference type="PANTHER" id="PTHR43798">
    <property type="entry name" value="MONOACYLGLYCEROL LIPASE"/>
    <property type="match status" value="1"/>
</dbReference>
<dbReference type="AlphaFoldDB" id="A0A2G1VW60"/>
<proteinExistence type="predicted"/>
<gene>
    <name evidence="2" type="ORF">CJ305_01980</name>
</gene>
<evidence type="ECO:0000259" key="1">
    <source>
        <dbReference type="Pfam" id="PF00561"/>
    </source>
</evidence>
<dbReference type="Gene3D" id="3.40.50.1820">
    <property type="entry name" value="alpha/beta hydrolase"/>
    <property type="match status" value="1"/>
</dbReference>
<name>A0A2G1VW60_9FLAO</name>
<keyword evidence="3" id="KW-1185">Reference proteome</keyword>
<dbReference type="InterPro" id="IPR050266">
    <property type="entry name" value="AB_hydrolase_sf"/>
</dbReference>
<dbReference type="Pfam" id="PF00561">
    <property type="entry name" value="Abhydrolase_1"/>
    <property type="match status" value="1"/>
</dbReference>
<dbReference type="OrthoDB" id="252464at2"/>
<dbReference type="EMBL" id="NQXA01000001">
    <property type="protein sequence ID" value="PHQ31017.1"/>
    <property type="molecule type" value="Genomic_DNA"/>
</dbReference>
<dbReference type="InterPro" id="IPR000073">
    <property type="entry name" value="AB_hydrolase_1"/>
</dbReference>
<dbReference type="Proteomes" id="UP000229433">
    <property type="component" value="Unassembled WGS sequence"/>
</dbReference>
<dbReference type="SUPFAM" id="SSF53474">
    <property type="entry name" value="alpha/beta-Hydrolases"/>
    <property type="match status" value="1"/>
</dbReference>
<organism evidence="2 3">
    <name type="scientific">Leeuwenhoekiella nanhaiensis</name>
    <dbReference type="NCBI Taxonomy" id="1655491"/>
    <lineage>
        <taxon>Bacteria</taxon>
        <taxon>Pseudomonadati</taxon>
        <taxon>Bacteroidota</taxon>
        <taxon>Flavobacteriia</taxon>
        <taxon>Flavobacteriales</taxon>
        <taxon>Flavobacteriaceae</taxon>
        <taxon>Leeuwenhoekiella</taxon>
    </lineage>
</organism>
<evidence type="ECO:0000313" key="2">
    <source>
        <dbReference type="EMBL" id="PHQ31017.1"/>
    </source>
</evidence>